<comment type="caution">
    <text evidence="1">The sequence shown here is derived from an EMBL/GenBank/DDBJ whole genome shotgun (WGS) entry which is preliminary data.</text>
</comment>
<evidence type="ECO:0000313" key="1">
    <source>
        <dbReference type="EMBL" id="KRM17301.1"/>
    </source>
</evidence>
<dbReference type="EMBL" id="AZGD01000107">
    <property type="protein sequence ID" value="KRM17301.1"/>
    <property type="molecule type" value="Genomic_DNA"/>
</dbReference>
<dbReference type="AlphaFoldDB" id="A0A0R1WIP8"/>
<name>A0A0R1WIP8_9LACO</name>
<sequence length="506" mass="59146">MELTHVMYPSEKTGHWTHISLNEARKKFGIHGISSNEEYLMCALCHDYVSYTKKGDVDSYFRHKKEERPCPDRSERGGSQVQHVNYFKEEYKNLPLKIEVKQRTYTVRFGLMPLDQDLIDELKDDFLGIYDKQGRVLGKIAMADVSSSKVTYFPLPIEATSQYQLHLVNNPKESRIYQVWPNKFFGFKFGGIFDARTGQHIKRDSKVQVNRQYVIIHKKQAEIKNIDGLTVMQRLKTRRKLDVTIVKATKVTPSTSVFFYHYWANLTQDKLKEDRVVPMWPEYHQNFDKYYFYRNNVLLANLSKKHVVSQYGRPLDSYHQFLLTKLPLKEGGHSSNKLLLIGSKDYVTDFANLRRKRQYPVLQQPFEFLFETENGPMNYRNQKRYSAPQKLTVTNTLQEAVTLKVFAHHILLATYTLDQHNRYSKHIENLADKEVRLYRGRQLIYRVGFKAEEKPRVIKEQADSQLNAIVADLNQLEEGGLVKLADVKKVLGAYLKQKGGEDDGRN</sequence>
<protein>
    <recommendedName>
        <fullName evidence="3">Competence protein</fullName>
    </recommendedName>
</protein>
<dbReference type="RefSeq" id="WP_056938443.1">
    <property type="nucleotide sequence ID" value="NZ_AZGD01000107.1"/>
</dbReference>
<evidence type="ECO:0008006" key="3">
    <source>
        <dbReference type="Google" id="ProtNLM"/>
    </source>
</evidence>
<dbReference type="STRING" id="1423755.FC40_GL001198"/>
<keyword evidence="2" id="KW-1185">Reference proteome</keyword>
<dbReference type="Proteomes" id="UP000051054">
    <property type="component" value="Unassembled WGS sequence"/>
</dbReference>
<organism evidence="1 2">
    <name type="scientific">Ligilactobacillus hayakitensis DSM 18933 = JCM 14209</name>
    <dbReference type="NCBI Taxonomy" id="1423755"/>
    <lineage>
        <taxon>Bacteria</taxon>
        <taxon>Bacillati</taxon>
        <taxon>Bacillota</taxon>
        <taxon>Bacilli</taxon>
        <taxon>Lactobacillales</taxon>
        <taxon>Lactobacillaceae</taxon>
        <taxon>Ligilactobacillus</taxon>
    </lineage>
</organism>
<gene>
    <name evidence="1" type="ORF">FC40_GL001198</name>
</gene>
<reference evidence="1 2" key="1">
    <citation type="journal article" date="2015" name="Genome Announc.">
        <title>Expanding the biotechnology potential of lactobacilli through comparative genomics of 213 strains and associated genera.</title>
        <authorList>
            <person name="Sun Z."/>
            <person name="Harris H.M."/>
            <person name="McCann A."/>
            <person name="Guo C."/>
            <person name="Argimon S."/>
            <person name="Zhang W."/>
            <person name="Yang X."/>
            <person name="Jeffery I.B."/>
            <person name="Cooney J.C."/>
            <person name="Kagawa T.F."/>
            <person name="Liu W."/>
            <person name="Song Y."/>
            <person name="Salvetti E."/>
            <person name="Wrobel A."/>
            <person name="Rasinkangas P."/>
            <person name="Parkhill J."/>
            <person name="Rea M.C."/>
            <person name="O'Sullivan O."/>
            <person name="Ritari J."/>
            <person name="Douillard F.P."/>
            <person name="Paul Ross R."/>
            <person name="Yang R."/>
            <person name="Briner A.E."/>
            <person name="Felis G.E."/>
            <person name="de Vos W.M."/>
            <person name="Barrangou R."/>
            <person name="Klaenhammer T.R."/>
            <person name="Caufield P.W."/>
            <person name="Cui Y."/>
            <person name="Zhang H."/>
            <person name="O'Toole P.W."/>
        </authorList>
    </citation>
    <scope>NUCLEOTIDE SEQUENCE [LARGE SCALE GENOMIC DNA]</scope>
    <source>
        <strain evidence="1 2">DSM 18933</strain>
    </source>
</reference>
<evidence type="ECO:0000313" key="2">
    <source>
        <dbReference type="Proteomes" id="UP000051054"/>
    </source>
</evidence>
<dbReference type="PATRIC" id="fig|1423755.3.peg.1265"/>
<accession>A0A0R1WIP8</accession>
<proteinExistence type="predicted"/>